<evidence type="ECO:0000313" key="3">
    <source>
        <dbReference type="Proteomes" id="UP000266089"/>
    </source>
</evidence>
<keyword evidence="1" id="KW-0472">Membrane</keyword>
<comment type="caution">
    <text evidence="2">The sequence shown here is derived from an EMBL/GenBank/DDBJ whole genome shotgun (WGS) entry which is preliminary data.</text>
</comment>
<protein>
    <submittedName>
        <fullName evidence="2">Uncharacterized protein</fullName>
    </submittedName>
</protein>
<dbReference type="EMBL" id="QWKX01000013">
    <property type="protein sequence ID" value="RIH78591.1"/>
    <property type="molecule type" value="Genomic_DNA"/>
</dbReference>
<reference evidence="2 3" key="1">
    <citation type="submission" date="2018-08" db="EMBL/GenBank/DDBJ databases">
        <title>Meiothermus cateniformans JCM 15151 genome sequencing project.</title>
        <authorList>
            <person name="Da Costa M.S."/>
            <person name="Albuquerque L."/>
            <person name="Raposo P."/>
            <person name="Froufe H.J.C."/>
            <person name="Barroso C.S."/>
            <person name="Egas C."/>
        </authorList>
    </citation>
    <scope>NUCLEOTIDE SEQUENCE [LARGE SCALE GENOMIC DNA]</scope>
    <source>
        <strain evidence="2 3">JCM 15151</strain>
    </source>
</reference>
<dbReference type="AlphaFoldDB" id="A0A399E8H1"/>
<accession>A0A399E8H1</accession>
<keyword evidence="1" id="KW-1133">Transmembrane helix</keyword>
<sequence>MEGLKPFGLWALIAILVGALVYLAQWQGWISTAFPYWALGMVLVLALGFANLLAKGPR</sequence>
<evidence type="ECO:0000313" key="2">
    <source>
        <dbReference type="EMBL" id="RIH78591.1"/>
    </source>
</evidence>
<dbReference type="Proteomes" id="UP000266089">
    <property type="component" value="Unassembled WGS sequence"/>
</dbReference>
<evidence type="ECO:0000256" key="1">
    <source>
        <dbReference type="SAM" id="Phobius"/>
    </source>
</evidence>
<proteinExistence type="predicted"/>
<feature type="transmembrane region" description="Helical" evidence="1">
    <location>
        <begin position="7"/>
        <end position="24"/>
    </location>
</feature>
<organism evidence="2 3">
    <name type="scientific">Meiothermus taiwanensis</name>
    <dbReference type="NCBI Taxonomy" id="172827"/>
    <lineage>
        <taxon>Bacteria</taxon>
        <taxon>Thermotogati</taxon>
        <taxon>Deinococcota</taxon>
        <taxon>Deinococci</taxon>
        <taxon>Thermales</taxon>
        <taxon>Thermaceae</taxon>
        <taxon>Meiothermus</taxon>
    </lineage>
</organism>
<keyword evidence="1" id="KW-0812">Transmembrane</keyword>
<name>A0A399E8H1_9DEIN</name>
<gene>
    <name evidence="2" type="ORF">Mcate_00767</name>
</gene>
<dbReference type="RefSeq" id="WP_169729919.1">
    <property type="nucleotide sequence ID" value="NZ_JBHSXZ010000002.1"/>
</dbReference>
<feature type="transmembrane region" description="Helical" evidence="1">
    <location>
        <begin position="36"/>
        <end position="54"/>
    </location>
</feature>